<name>A0A645CL56_9ZZZZ</name>
<feature type="region of interest" description="Disordered" evidence="1">
    <location>
        <begin position="41"/>
        <end position="79"/>
    </location>
</feature>
<reference evidence="2" key="1">
    <citation type="submission" date="2019-08" db="EMBL/GenBank/DDBJ databases">
        <authorList>
            <person name="Kucharzyk K."/>
            <person name="Murdoch R.W."/>
            <person name="Higgins S."/>
            <person name="Loffler F."/>
        </authorList>
    </citation>
    <scope>NUCLEOTIDE SEQUENCE</scope>
</reference>
<comment type="caution">
    <text evidence="2">The sequence shown here is derived from an EMBL/GenBank/DDBJ whole genome shotgun (WGS) entry which is preliminary data.</text>
</comment>
<sequence>MARIECGSWSRLPNSVSCLSGPRSLIAAGTLVSTAVRRGSKCSKGAPMANRQLGDHTSITTRTSGSSAGSKRCADGRTSGLPLRRVHDMMRRARRWDASHARHAARSVGKAKDPSAGAVTLPTVPPGRVLGVGRYGCPASGGVPAPGAGASPVCPPGTSCRARSTRPRS</sequence>
<evidence type="ECO:0000313" key="2">
    <source>
        <dbReference type="EMBL" id="MPM77667.1"/>
    </source>
</evidence>
<accession>A0A645CL56</accession>
<feature type="region of interest" description="Disordered" evidence="1">
    <location>
        <begin position="147"/>
        <end position="169"/>
    </location>
</feature>
<gene>
    <name evidence="2" type="ORF">SDC9_124675</name>
</gene>
<dbReference type="AlphaFoldDB" id="A0A645CL56"/>
<protein>
    <submittedName>
        <fullName evidence="2">Uncharacterized protein</fullName>
    </submittedName>
</protein>
<proteinExistence type="predicted"/>
<feature type="compositionally biased region" description="Polar residues" evidence="1">
    <location>
        <begin position="55"/>
        <end position="69"/>
    </location>
</feature>
<evidence type="ECO:0000256" key="1">
    <source>
        <dbReference type="SAM" id="MobiDB-lite"/>
    </source>
</evidence>
<organism evidence="2">
    <name type="scientific">bioreactor metagenome</name>
    <dbReference type="NCBI Taxonomy" id="1076179"/>
    <lineage>
        <taxon>unclassified sequences</taxon>
        <taxon>metagenomes</taxon>
        <taxon>ecological metagenomes</taxon>
    </lineage>
</organism>
<dbReference type="EMBL" id="VSSQ01028093">
    <property type="protein sequence ID" value="MPM77667.1"/>
    <property type="molecule type" value="Genomic_DNA"/>
</dbReference>